<gene>
    <name evidence="1" type="ORF">METZ01_LOCUS213739</name>
</gene>
<accession>A0A382FDW4</accession>
<dbReference type="EMBL" id="UINC01049288">
    <property type="protein sequence ID" value="SVB60885.1"/>
    <property type="molecule type" value="Genomic_DNA"/>
</dbReference>
<dbReference type="AlphaFoldDB" id="A0A382FDW4"/>
<organism evidence="1">
    <name type="scientific">marine metagenome</name>
    <dbReference type="NCBI Taxonomy" id="408172"/>
    <lineage>
        <taxon>unclassified sequences</taxon>
        <taxon>metagenomes</taxon>
        <taxon>ecological metagenomes</taxon>
    </lineage>
</organism>
<protein>
    <submittedName>
        <fullName evidence="1">Uncharacterized protein</fullName>
    </submittedName>
</protein>
<proteinExistence type="predicted"/>
<name>A0A382FDW4_9ZZZZ</name>
<reference evidence="1" key="1">
    <citation type="submission" date="2018-05" db="EMBL/GenBank/DDBJ databases">
        <authorList>
            <person name="Lanie J.A."/>
            <person name="Ng W.-L."/>
            <person name="Kazmierczak K.M."/>
            <person name="Andrzejewski T.M."/>
            <person name="Davidsen T.M."/>
            <person name="Wayne K.J."/>
            <person name="Tettelin H."/>
            <person name="Glass J.I."/>
            <person name="Rusch D."/>
            <person name="Podicherti R."/>
            <person name="Tsui H.-C.T."/>
            <person name="Winkler M.E."/>
        </authorList>
    </citation>
    <scope>NUCLEOTIDE SEQUENCE</scope>
</reference>
<sequence length="156" mass="18499">MLKLLSQKKVKENWEKYRTHIETAMTSSEGGLLVSEGPKDIYKSIFEMLMNPFNQSMHLWSEGDEDYIVLTKLQMCGFTEIKSLVLFSSTRTKDVDKDLLDERYYEAYKSISKFARDNKCVGMYCYSDLDYFAEMAKKTKEWTKVITRYQFYFPLD</sequence>
<evidence type="ECO:0000313" key="1">
    <source>
        <dbReference type="EMBL" id="SVB60885.1"/>
    </source>
</evidence>